<reference evidence="2" key="1">
    <citation type="submission" date="2016-01" db="EMBL/GenBank/DDBJ databases">
        <authorList>
            <person name="Peeters C."/>
        </authorList>
    </citation>
    <scope>NUCLEOTIDE SEQUENCE [LARGE SCALE GENOMIC DNA]</scope>
    <source>
        <strain evidence="2">LMG 29317</strain>
    </source>
</reference>
<feature type="transmembrane region" description="Helical" evidence="1">
    <location>
        <begin position="15"/>
        <end position="44"/>
    </location>
</feature>
<dbReference type="RefSeq" id="WP_061151216.1">
    <property type="nucleotide sequence ID" value="NZ_FCOM02000054.1"/>
</dbReference>
<accession>A0A158KU57</accession>
<dbReference type="EMBL" id="FCOM02000054">
    <property type="protein sequence ID" value="SAL84668.1"/>
    <property type="molecule type" value="Genomic_DNA"/>
</dbReference>
<comment type="caution">
    <text evidence="2">The sequence shown here is derived from an EMBL/GenBank/DDBJ whole genome shotgun (WGS) entry which is preliminary data.</text>
</comment>
<dbReference type="Proteomes" id="UP000055019">
    <property type="component" value="Unassembled WGS sequence"/>
</dbReference>
<keyword evidence="1" id="KW-0472">Membrane</keyword>
<gene>
    <name evidence="2" type="ORF">AWB74_07016</name>
</gene>
<sequence>MPKQLVFKAIKSPAWLVAVCFALWFAAHSFFAFLFVSFAVATWIKRSIKASLKEDKMEETKAPTAAVASPAPAEAKVTPIKRQYAKSAVVIPLKTGTDD</sequence>
<evidence type="ECO:0000313" key="3">
    <source>
        <dbReference type="Proteomes" id="UP000055019"/>
    </source>
</evidence>
<protein>
    <submittedName>
        <fullName evidence="2">Uncharacterized protein</fullName>
    </submittedName>
</protein>
<name>A0A158KU57_9BURK</name>
<keyword evidence="1" id="KW-0812">Transmembrane</keyword>
<evidence type="ECO:0000313" key="2">
    <source>
        <dbReference type="EMBL" id="SAL84668.1"/>
    </source>
</evidence>
<keyword evidence="1" id="KW-1133">Transmembrane helix</keyword>
<keyword evidence="3" id="KW-1185">Reference proteome</keyword>
<dbReference type="AlphaFoldDB" id="A0A158KU57"/>
<proteinExistence type="predicted"/>
<organism evidence="2 3">
    <name type="scientific">Caballeronia arvi</name>
    <dbReference type="NCBI Taxonomy" id="1777135"/>
    <lineage>
        <taxon>Bacteria</taxon>
        <taxon>Pseudomonadati</taxon>
        <taxon>Pseudomonadota</taxon>
        <taxon>Betaproteobacteria</taxon>
        <taxon>Burkholderiales</taxon>
        <taxon>Burkholderiaceae</taxon>
        <taxon>Caballeronia</taxon>
    </lineage>
</organism>
<evidence type="ECO:0000256" key="1">
    <source>
        <dbReference type="SAM" id="Phobius"/>
    </source>
</evidence>